<evidence type="ECO:0000256" key="4">
    <source>
        <dbReference type="ARBA" id="ARBA00022737"/>
    </source>
</evidence>
<dbReference type="Gene3D" id="6.10.140.1830">
    <property type="match status" value="2"/>
</dbReference>
<dbReference type="CDD" id="cd08952">
    <property type="entry name" value="KR_1_SDR_x"/>
    <property type="match status" value="2"/>
</dbReference>
<dbReference type="Pfam" id="PF18369">
    <property type="entry name" value="PKS_DE"/>
    <property type="match status" value="2"/>
</dbReference>
<keyword evidence="6" id="KW-0012">Acyltransferase</keyword>
<name>A0AAE3GL48_9PSEU</name>
<comment type="catalytic activity">
    <reaction evidence="7">
        <text>6 (S)-methylmalonyl-CoA + propanoyl-CoA + 6 NADPH + 12 H(+) = 6-deoxyerythronolide B + 6 CO2 + 6 NADP(+) + 7 CoA + H2O</text>
        <dbReference type="Rhea" id="RHEA:23068"/>
        <dbReference type="ChEBI" id="CHEBI:15377"/>
        <dbReference type="ChEBI" id="CHEBI:15378"/>
        <dbReference type="ChEBI" id="CHEBI:16089"/>
        <dbReference type="ChEBI" id="CHEBI:16526"/>
        <dbReference type="ChEBI" id="CHEBI:57287"/>
        <dbReference type="ChEBI" id="CHEBI:57327"/>
        <dbReference type="ChEBI" id="CHEBI:57392"/>
        <dbReference type="ChEBI" id="CHEBI:57783"/>
        <dbReference type="ChEBI" id="CHEBI:58349"/>
        <dbReference type="EC" id="2.3.1.94"/>
    </reaction>
</comment>
<dbReference type="SMART" id="SM00825">
    <property type="entry name" value="PKS_KS"/>
    <property type="match status" value="1"/>
</dbReference>
<dbReference type="NCBIfam" id="NF045894">
    <property type="entry name" value="PKS_plus_SDR"/>
    <property type="match status" value="1"/>
</dbReference>
<dbReference type="Pfam" id="PF00550">
    <property type="entry name" value="PP-binding"/>
    <property type="match status" value="2"/>
</dbReference>
<dbReference type="InterPro" id="IPR016036">
    <property type="entry name" value="Malonyl_transacylase_ACP-bd"/>
</dbReference>
<dbReference type="InterPro" id="IPR009081">
    <property type="entry name" value="PP-bd_ACP"/>
</dbReference>
<feature type="domain" description="Carrier" evidence="12">
    <location>
        <begin position="701"/>
        <end position="776"/>
    </location>
</feature>
<comment type="subunit">
    <text evidence="10">Homodimer. Erythronolide synthase is composed of EryAI, EryAII and EryAIII multimodular (2 modules) polypeptides each coding for a functional synthase subunit which participates in 2 of the six FAS-like elongation steps required for formation of the polyketide. Module 1, 2, 3, 4, 5, and 6 participating in biosynthesis steps 1, 2, 3, 4, 5, and 6, respectively.</text>
</comment>
<evidence type="ECO:0000256" key="3">
    <source>
        <dbReference type="ARBA" id="ARBA00022679"/>
    </source>
</evidence>
<dbReference type="GO" id="GO:0006633">
    <property type="term" value="P:fatty acid biosynthetic process"/>
    <property type="evidence" value="ECO:0007669"/>
    <property type="project" value="InterPro"/>
</dbReference>
<dbReference type="EMBL" id="JAMTCK010000026">
    <property type="protein sequence ID" value="MCP2170186.1"/>
    <property type="molecule type" value="Genomic_DNA"/>
</dbReference>
<dbReference type="InterPro" id="IPR016035">
    <property type="entry name" value="Acyl_Trfase/lysoPLipase"/>
</dbReference>
<dbReference type="SMART" id="SM00822">
    <property type="entry name" value="PKS_KR"/>
    <property type="match status" value="2"/>
</dbReference>
<evidence type="ECO:0000259" key="12">
    <source>
        <dbReference type="PROSITE" id="PS50075"/>
    </source>
</evidence>
<dbReference type="InterPro" id="IPR036736">
    <property type="entry name" value="ACP-like_sf"/>
</dbReference>
<dbReference type="SMART" id="SM00827">
    <property type="entry name" value="PKS_AT"/>
    <property type="match status" value="1"/>
</dbReference>
<dbReference type="PROSITE" id="PS00606">
    <property type="entry name" value="KS3_1"/>
    <property type="match status" value="1"/>
</dbReference>
<feature type="domain" description="Ketosynthase family 3 (KS3)" evidence="13">
    <location>
        <begin position="795"/>
        <end position="1221"/>
    </location>
</feature>
<dbReference type="Gene3D" id="3.40.50.720">
    <property type="entry name" value="NAD(P)-binding Rossmann-like Domain"/>
    <property type="match status" value="2"/>
</dbReference>
<evidence type="ECO:0000256" key="2">
    <source>
        <dbReference type="ARBA" id="ARBA00022553"/>
    </source>
</evidence>
<dbReference type="GO" id="GO:0004312">
    <property type="term" value="F:fatty acid synthase activity"/>
    <property type="evidence" value="ECO:0007669"/>
    <property type="project" value="TreeGrafter"/>
</dbReference>
<evidence type="ECO:0000256" key="6">
    <source>
        <dbReference type="ARBA" id="ARBA00023315"/>
    </source>
</evidence>
<dbReference type="SUPFAM" id="SSF52151">
    <property type="entry name" value="FabD/lysophospholipase-like"/>
    <property type="match status" value="2"/>
</dbReference>
<dbReference type="Proteomes" id="UP001206128">
    <property type="component" value="Unassembled WGS sequence"/>
</dbReference>
<keyword evidence="4" id="KW-0677">Repeat</keyword>
<dbReference type="InterPro" id="IPR041618">
    <property type="entry name" value="PKS_DE"/>
</dbReference>
<dbReference type="GO" id="GO:0031177">
    <property type="term" value="F:phosphopantetheine binding"/>
    <property type="evidence" value="ECO:0007669"/>
    <property type="project" value="InterPro"/>
</dbReference>
<proteinExistence type="predicted"/>
<organism evidence="14 15">
    <name type="scientific">Goodfellowiella coeruleoviolacea</name>
    <dbReference type="NCBI Taxonomy" id="334858"/>
    <lineage>
        <taxon>Bacteria</taxon>
        <taxon>Bacillati</taxon>
        <taxon>Actinomycetota</taxon>
        <taxon>Actinomycetes</taxon>
        <taxon>Pseudonocardiales</taxon>
        <taxon>Pseudonocardiaceae</taxon>
        <taxon>Goodfellowiella</taxon>
    </lineage>
</organism>
<dbReference type="InterPro" id="IPR001227">
    <property type="entry name" value="Ac_transferase_dom_sf"/>
</dbReference>
<evidence type="ECO:0000259" key="13">
    <source>
        <dbReference type="PROSITE" id="PS52004"/>
    </source>
</evidence>
<dbReference type="SMART" id="SM00823">
    <property type="entry name" value="PKS_PP"/>
    <property type="match status" value="2"/>
</dbReference>
<dbReference type="GO" id="GO:0004315">
    <property type="term" value="F:3-oxoacyl-[acyl-carrier-protein] synthase activity"/>
    <property type="evidence" value="ECO:0007669"/>
    <property type="project" value="InterPro"/>
</dbReference>
<dbReference type="PANTHER" id="PTHR43775">
    <property type="entry name" value="FATTY ACID SYNTHASE"/>
    <property type="match status" value="1"/>
</dbReference>
<feature type="non-terminal residue" evidence="14">
    <location>
        <position position="1"/>
    </location>
</feature>
<dbReference type="InterPro" id="IPR020806">
    <property type="entry name" value="PKS_PP-bd"/>
</dbReference>
<dbReference type="FunFam" id="3.40.47.10:FF:000019">
    <property type="entry name" value="Polyketide synthase type I"/>
    <property type="match status" value="1"/>
</dbReference>
<dbReference type="Pfam" id="PF16197">
    <property type="entry name" value="KAsynt_C_assoc"/>
    <property type="match status" value="1"/>
</dbReference>
<dbReference type="PROSITE" id="PS50075">
    <property type="entry name" value="CARRIER"/>
    <property type="match status" value="2"/>
</dbReference>
<dbReference type="PROSITE" id="PS00012">
    <property type="entry name" value="PHOSPHOPANTETHEINE"/>
    <property type="match status" value="2"/>
</dbReference>
<dbReference type="InterPro" id="IPR014030">
    <property type="entry name" value="Ketoacyl_synth_N"/>
</dbReference>
<protein>
    <recommendedName>
        <fullName evidence="11">6-deoxyerythronolide-B synthase</fullName>
        <ecNumber evidence="11">2.3.1.94</ecNumber>
    </recommendedName>
</protein>
<dbReference type="Gene3D" id="1.10.1200.10">
    <property type="entry name" value="ACP-like"/>
    <property type="match status" value="2"/>
</dbReference>
<keyword evidence="1" id="KW-0596">Phosphopantetheine</keyword>
<dbReference type="SUPFAM" id="SSF47336">
    <property type="entry name" value="ACP-like"/>
    <property type="match status" value="2"/>
</dbReference>
<dbReference type="FunFam" id="3.40.366.10:FF:000002">
    <property type="entry name" value="Probable polyketide synthase 2"/>
    <property type="match status" value="1"/>
</dbReference>
<evidence type="ECO:0000256" key="8">
    <source>
        <dbReference type="ARBA" id="ARBA00060158"/>
    </source>
</evidence>
<dbReference type="InterPro" id="IPR036291">
    <property type="entry name" value="NAD(P)-bd_dom_sf"/>
</dbReference>
<gene>
    <name evidence="14" type="ORF">LX83_007077</name>
</gene>
<accession>A0AAE3GL48</accession>
<dbReference type="SUPFAM" id="SSF51735">
    <property type="entry name" value="NAD(P)-binding Rossmann-fold domains"/>
    <property type="match status" value="4"/>
</dbReference>
<dbReference type="PROSITE" id="PS52004">
    <property type="entry name" value="KS3_2"/>
    <property type="match status" value="1"/>
</dbReference>
<keyword evidence="2" id="KW-0597">Phosphoprotein</keyword>
<dbReference type="SMART" id="SM01294">
    <property type="entry name" value="PKS_PP_betabranch"/>
    <property type="match status" value="2"/>
</dbReference>
<evidence type="ECO:0000256" key="10">
    <source>
        <dbReference type="ARBA" id="ARBA00063272"/>
    </source>
</evidence>
<dbReference type="CDD" id="cd00833">
    <property type="entry name" value="PKS"/>
    <property type="match status" value="1"/>
</dbReference>
<dbReference type="PANTHER" id="PTHR43775:SF51">
    <property type="entry name" value="INACTIVE PHENOLPHTHIOCEROL SYNTHESIS POLYKETIDE SYNTHASE TYPE I PKS1-RELATED"/>
    <property type="match status" value="1"/>
</dbReference>
<evidence type="ECO:0000256" key="5">
    <source>
        <dbReference type="ARBA" id="ARBA00023268"/>
    </source>
</evidence>
<keyword evidence="3" id="KW-0808">Transferase</keyword>
<dbReference type="Pfam" id="PF00109">
    <property type="entry name" value="ketoacyl-synt"/>
    <property type="match status" value="1"/>
</dbReference>
<dbReference type="SUPFAM" id="SSF55048">
    <property type="entry name" value="Probable ACP-binding domain of malonyl-CoA ACP transacylase"/>
    <property type="match status" value="1"/>
</dbReference>
<feature type="domain" description="Carrier" evidence="12">
    <location>
        <begin position="2252"/>
        <end position="2327"/>
    </location>
</feature>
<dbReference type="Pfam" id="PF08659">
    <property type="entry name" value="KR"/>
    <property type="match status" value="2"/>
</dbReference>
<dbReference type="Gene3D" id="3.40.47.10">
    <property type="match status" value="1"/>
</dbReference>
<dbReference type="InterPro" id="IPR032821">
    <property type="entry name" value="PKS_assoc"/>
</dbReference>
<dbReference type="Gene3D" id="3.30.70.3290">
    <property type="match status" value="2"/>
</dbReference>
<evidence type="ECO:0000256" key="9">
    <source>
        <dbReference type="ARBA" id="ARBA00060622"/>
    </source>
</evidence>
<dbReference type="InterPro" id="IPR018201">
    <property type="entry name" value="Ketoacyl_synth_AS"/>
</dbReference>
<dbReference type="InterPro" id="IPR006162">
    <property type="entry name" value="Ppantetheine_attach_site"/>
</dbReference>
<dbReference type="Gene3D" id="3.40.366.10">
    <property type="entry name" value="Malonyl-Coenzyme A Acyl Carrier Protein, domain 2"/>
    <property type="match status" value="2"/>
</dbReference>
<dbReference type="Pfam" id="PF00698">
    <property type="entry name" value="Acyl_transf_1"/>
    <property type="match status" value="2"/>
</dbReference>
<evidence type="ECO:0000256" key="1">
    <source>
        <dbReference type="ARBA" id="ARBA00022450"/>
    </source>
</evidence>
<dbReference type="InterPro" id="IPR050091">
    <property type="entry name" value="PKS_NRPS_Biosynth_Enz"/>
</dbReference>
<dbReference type="InterPro" id="IPR014043">
    <property type="entry name" value="Acyl_transferase_dom"/>
</dbReference>
<evidence type="ECO:0000313" key="15">
    <source>
        <dbReference type="Proteomes" id="UP001206128"/>
    </source>
</evidence>
<keyword evidence="5" id="KW-0511">Multifunctional enzyme</keyword>
<evidence type="ECO:0000256" key="7">
    <source>
        <dbReference type="ARBA" id="ARBA00052442"/>
    </source>
</evidence>
<comment type="function">
    <text evidence="8">Involved in the biosynthesis of antibiotic erythromycin via the biosynthesis of its aglycone precursor, 6-deoxyerythronolide B (6-dEB).</text>
</comment>
<dbReference type="GO" id="GO:0047879">
    <property type="term" value="F:erythronolide synthase activity"/>
    <property type="evidence" value="ECO:0007669"/>
    <property type="project" value="UniProtKB-EC"/>
</dbReference>
<evidence type="ECO:0000256" key="11">
    <source>
        <dbReference type="ARBA" id="ARBA00066981"/>
    </source>
</evidence>
<dbReference type="Pfam" id="PF02801">
    <property type="entry name" value="Ketoacyl-synt_C"/>
    <property type="match status" value="1"/>
</dbReference>
<reference evidence="14" key="1">
    <citation type="submission" date="2022-06" db="EMBL/GenBank/DDBJ databases">
        <title>Genomic Encyclopedia of Archaeal and Bacterial Type Strains, Phase II (KMG-II): from individual species to whole genera.</title>
        <authorList>
            <person name="Goeker M."/>
        </authorList>
    </citation>
    <scope>NUCLEOTIDE SEQUENCE</scope>
    <source>
        <strain evidence="14">DSM 43935</strain>
    </source>
</reference>
<evidence type="ECO:0000313" key="14">
    <source>
        <dbReference type="EMBL" id="MCP2170186.1"/>
    </source>
</evidence>
<sequence length="2406" mass="253550">WCSTVTSDWIDPSTLDSGYWYRNLRLPVRLDEVIARLIDEGYSAFVECSPHPVLTVGVEQRAEVAGRDDVLAVGTLRRDQDGLRQFYSALGQAWVGGVTVDWSRVLPDQTGGEAGLVGLPTYAFQHQRFWPSEPVWSESAAATGSEGDNRFWAAIEQEDLPALSNTLQADDEQRNALESVLPVLSSWRRRQRETSTVDGWRYRVTWKKLPEAASTELVGTWLVVAPAGEGVEWAEAIGQAMTDQGARVVPVELDPTTDRAGIAARLAAAVADVPAPAGVLSLLALATGSHPTYSAVPAGYAGTVALVQALGDAAIDAPLWVVSRGAVSTGPADPVTEPIQALVWGLGPVVGQEHPQRWGGLVDLPSALDRTTLTRLAALLATADTEDQLVVRANGVHARRLAHANPDVPPLPGAGWRPRGTVLVTGGTGALGAHVARWLARHGAEHLLLTSRRGMAAPGAEELVAELTESGAAVTVSTVDLADRDALAELLAGIPAEQPLTTVVHTAAALDDALLADLSVEQIDHVLRVKVESARNLAELTEELELSAFVLFSSFGGMFGAAGQGNYAPGNAFVDALARTMRARGRRATAIMWGHWAAGGMATGAVEERMFQRGVPAMAPELALSALQRVLDNDETSAVVVDIDWARVVAVSGRPSSLFQEIPEVRRLVAESSADQAGAGQATPESLTGRLARLSAAEREQTLLELVRAQVAAVLGYDSAALVDADRAFKDLGFDSVTAVELRNRLQVATELRLPATLVFDYPTPVVLARHMAGEIAGGVVAPAAPVVATRPVGDEPIAIVAMSCRFPGGVNSPEQLWQLLVTGGDAITGFPTDRGWDVADLYHGDPDQPGKTYVREGGFLHDVALFDSAFFGISPREALAMDPQQRLLLEVCWEAFERAGIRPGSVRGSQIGVFVGASSSSYGTGVREAPEGTEGHLLTGTAMSVVAGRLAYNFGVEGPAVTVDTACSSSLVALHLAAQSLRAGECSLALAGGVTVMASPAPFVLFSRQRGLAADGRCKPFSDAADGMGMAEGVGMFLVERLSDAQRNGHQVLAVLRGSAVNQDGASNGLTAPNGPSQQRVIRAALANAGLTASDVDAVEAHGTGTTLGDPIEAQALLATYGQDRPAERPLWIGSVKSNIGHTQSAAGAAGVMKMVLGMRHGRLPKTLHLDVPSQHVDWDSGAVELLTEARDWPETGQPRRAGVSSFGVSGTNAHVILEQAPAPVEHPDETPVTEPAAVAWPLSGRTPGALRAQAAELVSHVRARSELTAADIGLALATTRETFEHRAVLVGRDRAELVERLATLAEDGSGPGLVRGVAGEAGKVVFVFPGQGSQWLGMGRELLETSPVFAERMRECQVALAEFVDWSLVDVLRSDVELDRVDVVQPVLFAVLVSLAEVWRSHGVRPAAVIGHSQGEIAAACVAGALTLSDAARVVALRSQALLALSGQGGMVSIPLGRDEVTTRLERWAGRLSVAAVNGPNSVVVSGDAEAVAELLAECAADGVRAKQVPVDYASHSAHVEQIEGQLLAALAPIQPRAARIPFYSTVTGDLLDTTGLDAAYWYRNLRQTVEFERVTALLVEHGHGVFVECSPHPVLTVGVEETVERAGATGVAVGTLRRDDGGLDRVLLSLAELATRGVAVDWASVFAGSGARPVELPTYAFQRQRYWLDFTTAAGDDRESGEAGGTGADAGFWAAVEEQDVRTLADTLEVDGAALDAVLPALSRWRREQHAESTVDGWRYRVTWEPVAEPEPATPGGRWLLVVPAGCTEQDWVRAAVDALDTGQVRAVPVALADTELDRAVLAERLTAAVGDEPVTGVVSLLAAHEAELAGWPGVPIGASLTLVLMQALGDAGVHAPLWCLTRGAVAVADAETPSSAVQSQVWGLGRVVGLEQPHRWGGLVDLPEVVDERAAARLRGVLFGQSGEDQVAIRPAGLFGRRLVRAAIGGDAPASGTWQARGTVLVTGATGALGPIIARWLAGNGAEHLVLTSRRGAAAPGMAELSAELTAAGVRVTVAACDVADRAALAELVRQVEADGGPIRAVVHAAALIRLVSLAKTTVAEFAEVVSAKVAGATNLDEIFDRDDLDAFVLFSSIAGIWGSGDHGAYAAAAAFLDALAEQRRARGRVATSIAWGVWDALHRMDDGQVVEDMMDLNPEWHGLSPMDPELGMRGMGRALDLDDTVVAVADVDWERFTAAFTSARPSPLLTGLPEVRRLLTAEAAEPDRDAEDVLAALRERLTDASPVERHRIVLDLVRTKVAEVLGHASASAIDPDKAFQELGFDSLTAVDLRNRLNASTGLRLPTTLVFDHPNATVLTGHVLAELLPQAGTSVSGLDELDRLEAALAIGTVDDGVRTEITLRLRSLLSRWTEGMDHAEGGSGERDLGTATDDELFGVLDELRTS</sequence>
<dbReference type="InterPro" id="IPR057326">
    <property type="entry name" value="KR_dom"/>
</dbReference>
<comment type="caution">
    <text evidence="14">The sequence shown here is derived from an EMBL/GenBank/DDBJ whole genome shotgun (WGS) entry which is preliminary data.</text>
</comment>
<dbReference type="InterPro" id="IPR020841">
    <property type="entry name" value="PKS_Beta-ketoAc_synthase_dom"/>
</dbReference>
<keyword evidence="15" id="KW-1185">Reference proteome</keyword>
<dbReference type="FunFam" id="1.10.1200.10:FF:000007">
    <property type="entry name" value="Probable polyketide synthase pks17"/>
    <property type="match status" value="2"/>
</dbReference>
<dbReference type="EC" id="2.3.1.94" evidence="11"/>
<dbReference type="SUPFAM" id="SSF53901">
    <property type="entry name" value="Thiolase-like"/>
    <property type="match status" value="1"/>
</dbReference>
<dbReference type="Gene3D" id="3.40.50.11460">
    <property type="match status" value="1"/>
</dbReference>
<dbReference type="InterPro" id="IPR014031">
    <property type="entry name" value="Ketoacyl_synth_C"/>
</dbReference>
<dbReference type="InterPro" id="IPR016039">
    <property type="entry name" value="Thiolase-like"/>
</dbReference>
<dbReference type="InterPro" id="IPR013968">
    <property type="entry name" value="PKS_KR"/>
</dbReference>
<comment type="pathway">
    <text evidence="9">Antibiotic biosynthesis; erythromycin biosynthesis.</text>
</comment>